<feature type="region of interest" description="Disordered" evidence="1">
    <location>
        <begin position="431"/>
        <end position="487"/>
    </location>
</feature>
<feature type="compositionally biased region" description="Low complexity" evidence="1">
    <location>
        <begin position="128"/>
        <end position="139"/>
    </location>
</feature>
<name>A0A158QI27_RODNA</name>
<dbReference type="WBParaSite" id="HNAJ_0000858901-mRNA-1">
    <property type="protein sequence ID" value="HNAJ_0000858901-mRNA-1"/>
    <property type="gene ID" value="HNAJ_0000858901"/>
</dbReference>
<feature type="compositionally biased region" description="Polar residues" evidence="1">
    <location>
        <begin position="78"/>
        <end position="102"/>
    </location>
</feature>
<feature type="compositionally biased region" description="Low complexity" evidence="1">
    <location>
        <begin position="296"/>
        <end position="308"/>
    </location>
</feature>
<sequence>LNASDRDLAEGLPLIRDILNQTDNSSASSSVSSKLSHPPAAAALPQPPLSATADGMRMLNGGGMGIDMLDQNLDIKPSPSTFQTNTNGPPKLTTSASSRFQPASSVVSGASSTGSTSKRRSLKRPAQSSSNTNSNNSNNCVTAAKSIQDGVTVTTTMAQTVPLNLPSSTTSSALPDANVFLSMNSAKQVADHQQFPTHFTTQPATALIGCNHHHGGMRPLYAPQPIGPHTVQPPPPPAPLSGKSTPRQPAKKRLEARTPTIEELGVPSAFKALHDTPFTPVLGRSANSASGSLRDVSAPTSTAAVSSVSGGGSGEVKTKPEEDEDEEMNAIFAGPVARRHHSTINQPPIGNLVFADYKILHERLQQHVANGGLAALESPNALFFRTTPYGKRCASACALPSLSPSIGVGGGGVGGFADDLRQMPSLLPASPPSHTGIAGDSEGGSTHQIPPPPRLTPGFGVGFGGGRRSKPPLSTTPGPPGLFDRDTPGNLRNLASKIRDSPIFSTNPEILEVLVTLAQEYGVQSNRAGSSCSRPASQHYLRRNLFLGNDSPSPAGLPLNMLSTPVSDSAGGTDLIAPNNNSTSTTNPANQNQQQLLFDHNSPQAPPPQSDYNQ</sequence>
<feature type="compositionally biased region" description="Low complexity" evidence="1">
    <location>
        <begin position="25"/>
        <end position="44"/>
    </location>
</feature>
<dbReference type="STRING" id="102285.A0A158QI27"/>
<reference evidence="2" key="1">
    <citation type="submission" date="2016-04" db="UniProtKB">
        <authorList>
            <consortium name="WormBaseParasite"/>
        </authorList>
    </citation>
    <scope>IDENTIFICATION</scope>
</reference>
<proteinExistence type="predicted"/>
<feature type="compositionally biased region" description="Low complexity" evidence="1">
    <location>
        <begin position="103"/>
        <end position="116"/>
    </location>
</feature>
<feature type="region of interest" description="Disordered" evidence="1">
    <location>
        <begin position="222"/>
        <end position="252"/>
    </location>
</feature>
<feature type="compositionally biased region" description="Pro residues" evidence="1">
    <location>
        <begin position="604"/>
        <end position="614"/>
    </location>
</feature>
<feature type="compositionally biased region" description="Low complexity" evidence="1">
    <location>
        <begin position="577"/>
        <end position="595"/>
    </location>
</feature>
<dbReference type="AlphaFoldDB" id="A0A158QI27"/>
<evidence type="ECO:0000256" key="1">
    <source>
        <dbReference type="SAM" id="MobiDB-lite"/>
    </source>
</evidence>
<feature type="region of interest" description="Disordered" evidence="1">
    <location>
        <begin position="557"/>
        <end position="614"/>
    </location>
</feature>
<accession>A0A158QI27</accession>
<evidence type="ECO:0000313" key="2">
    <source>
        <dbReference type="WBParaSite" id="HNAJ_0000858901-mRNA-1"/>
    </source>
</evidence>
<feature type="region of interest" description="Disordered" evidence="1">
    <location>
        <begin position="69"/>
        <end position="140"/>
    </location>
</feature>
<feature type="region of interest" description="Disordered" evidence="1">
    <location>
        <begin position="288"/>
        <end position="326"/>
    </location>
</feature>
<protein>
    <submittedName>
        <fullName evidence="2">Protein kinase domain-containing protein</fullName>
    </submittedName>
</protein>
<feature type="region of interest" description="Disordered" evidence="1">
    <location>
        <begin position="24"/>
        <end position="56"/>
    </location>
</feature>
<organism evidence="2">
    <name type="scientific">Rodentolepis nana</name>
    <name type="common">Dwarf tapeworm</name>
    <name type="synonym">Hymenolepis nana</name>
    <dbReference type="NCBI Taxonomy" id="102285"/>
    <lineage>
        <taxon>Eukaryota</taxon>
        <taxon>Metazoa</taxon>
        <taxon>Spiralia</taxon>
        <taxon>Lophotrochozoa</taxon>
        <taxon>Platyhelminthes</taxon>
        <taxon>Cestoda</taxon>
        <taxon>Eucestoda</taxon>
        <taxon>Cyclophyllidea</taxon>
        <taxon>Hymenolepididae</taxon>
        <taxon>Rodentolepis</taxon>
    </lineage>
</organism>